<evidence type="ECO:0000313" key="2">
    <source>
        <dbReference type="Proteomes" id="UP001162734"/>
    </source>
</evidence>
<proteinExistence type="predicted"/>
<gene>
    <name evidence="1" type="ORF">AMPC_31120</name>
</gene>
<dbReference type="Proteomes" id="UP001162734">
    <property type="component" value="Chromosome"/>
</dbReference>
<dbReference type="EMBL" id="AP025592">
    <property type="protein sequence ID" value="BDG09999.1"/>
    <property type="molecule type" value="Genomic_DNA"/>
</dbReference>
<sequence>MPTPLPTPSPTPTSGGLLSGATRWVQVLSTSGDDRVWGVGADRAGEAFLLWFDGAAGALRLGRASASTTTLLGSFNAAKLQSAELDVGPDEALYLGATGQETPYPYVIDLGGGPQGVSQIARFGLDGRFASVVDRCGLDCERHVLAVSARGDVVVAMSGAFQLETDLIRADGARLPLFANSLGAITGPLADMGCWAAAFGPDGNPVCGGITANGAAVMPGLVGQATFAGHPAVAKLDLAGRVLWRQALGVTGLVTGLGTSALGTVVAAGAFTGKARFGTDDLDRSGGAFAGFLATIEANGAPRWARQLDDPALELAVDPAGRAAVCTEAAHWPGGTPAGASATLRYYDLAGALHWTRPLPPRLGGLAIRAGDVLMGGTWLGSFDFGAGLATSSGDDAYLLDVAP</sequence>
<evidence type="ECO:0000313" key="1">
    <source>
        <dbReference type="EMBL" id="BDG09999.1"/>
    </source>
</evidence>
<keyword evidence="2" id="KW-1185">Reference proteome</keyword>
<organism evidence="1 2">
    <name type="scientific">Anaeromyxobacter paludicola</name>
    <dbReference type="NCBI Taxonomy" id="2918171"/>
    <lineage>
        <taxon>Bacteria</taxon>
        <taxon>Pseudomonadati</taxon>
        <taxon>Myxococcota</taxon>
        <taxon>Myxococcia</taxon>
        <taxon>Myxococcales</taxon>
        <taxon>Cystobacterineae</taxon>
        <taxon>Anaeromyxobacteraceae</taxon>
        <taxon>Anaeromyxobacter</taxon>
    </lineage>
</organism>
<dbReference type="RefSeq" id="WP_248342395.1">
    <property type="nucleotide sequence ID" value="NZ_AP025592.1"/>
</dbReference>
<protein>
    <submittedName>
        <fullName evidence="1">Uncharacterized protein</fullName>
    </submittedName>
</protein>
<accession>A0ABN6N9U3</accession>
<reference evidence="2" key="1">
    <citation type="journal article" date="2022" name="Int. J. Syst. Evol. Microbiol.">
        <title>Anaeromyxobacter oryzae sp. nov., Anaeromyxobacter diazotrophicus sp. nov. and Anaeromyxobacter paludicola sp. nov., isolated from paddy soils.</title>
        <authorList>
            <person name="Itoh H."/>
            <person name="Xu Z."/>
            <person name="Mise K."/>
            <person name="Masuda Y."/>
            <person name="Ushijima N."/>
            <person name="Hayakawa C."/>
            <person name="Shiratori Y."/>
            <person name="Senoo K."/>
        </authorList>
    </citation>
    <scope>NUCLEOTIDE SEQUENCE [LARGE SCALE GENOMIC DNA]</scope>
    <source>
        <strain evidence="2">Red630</strain>
    </source>
</reference>
<name>A0ABN6N9U3_9BACT</name>